<gene>
    <name evidence="2" type="ORF">M378DRAFT_167329</name>
</gene>
<proteinExistence type="predicted"/>
<organism evidence="2 3">
    <name type="scientific">Amanita muscaria (strain Koide BX008)</name>
    <dbReference type="NCBI Taxonomy" id="946122"/>
    <lineage>
        <taxon>Eukaryota</taxon>
        <taxon>Fungi</taxon>
        <taxon>Dikarya</taxon>
        <taxon>Basidiomycota</taxon>
        <taxon>Agaricomycotina</taxon>
        <taxon>Agaricomycetes</taxon>
        <taxon>Agaricomycetidae</taxon>
        <taxon>Agaricales</taxon>
        <taxon>Pluteineae</taxon>
        <taxon>Amanitaceae</taxon>
        <taxon>Amanita</taxon>
    </lineage>
</organism>
<reference evidence="2 3" key="1">
    <citation type="submission" date="2014-04" db="EMBL/GenBank/DDBJ databases">
        <title>Evolutionary Origins and Diversification of the Mycorrhizal Mutualists.</title>
        <authorList>
            <consortium name="DOE Joint Genome Institute"/>
            <consortium name="Mycorrhizal Genomics Consortium"/>
            <person name="Kohler A."/>
            <person name="Kuo A."/>
            <person name="Nagy L.G."/>
            <person name="Floudas D."/>
            <person name="Copeland A."/>
            <person name="Barry K.W."/>
            <person name="Cichocki N."/>
            <person name="Veneault-Fourrey C."/>
            <person name="LaButti K."/>
            <person name="Lindquist E.A."/>
            <person name="Lipzen A."/>
            <person name="Lundell T."/>
            <person name="Morin E."/>
            <person name="Murat C."/>
            <person name="Riley R."/>
            <person name="Ohm R."/>
            <person name="Sun H."/>
            <person name="Tunlid A."/>
            <person name="Henrissat B."/>
            <person name="Grigoriev I.V."/>
            <person name="Hibbett D.S."/>
            <person name="Martin F."/>
        </authorList>
    </citation>
    <scope>NUCLEOTIDE SEQUENCE [LARGE SCALE GENOMIC DNA]</scope>
    <source>
        <strain evidence="2 3">Koide BX008</strain>
    </source>
</reference>
<dbReference type="Proteomes" id="UP000054549">
    <property type="component" value="Unassembled WGS sequence"/>
</dbReference>
<dbReference type="HOGENOM" id="CLU_2757279_0_0_1"/>
<sequence>MSFNQTVCPLSASAQGYPPLPPHITHHRNIHTVPKSRDQEVFVQASHEWKGAPYQGEEERSDASIVYDDR</sequence>
<evidence type="ECO:0000256" key="1">
    <source>
        <dbReference type="SAM" id="MobiDB-lite"/>
    </source>
</evidence>
<evidence type="ECO:0000313" key="3">
    <source>
        <dbReference type="Proteomes" id="UP000054549"/>
    </source>
</evidence>
<feature type="region of interest" description="Disordered" evidence="1">
    <location>
        <begin position="50"/>
        <end position="70"/>
    </location>
</feature>
<protein>
    <submittedName>
        <fullName evidence="2">Uncharacterized protein</fullName>
    </submittedName>
</protein>
<accession>A0A0C2T3R1</accession>
<dbReference type="EMBL" id="KN818288">
    <property type="protein sequence ID" value="KIL61149.1"/>
    <property type="molecule type" value="Genomic_DNA"/>
</dbReference>
<dbReference type="InParanoid" id="A0A0C2T3R1"/>
<keyword evidence="3" id="KW-1185">Reference proteome</keyword>
<feature type="compositionally biased region" description="Basic and acidic residues" evidence="1">
    <location>
        <begin position="57"/>
        <end position="70"/>
    </location>
</feature>
<evidence type="ECO:0000313" key="2">
    <source>
        <dbReference type="EMBL" id="KIL61149.1"/>
    </source>
</evidence>
<name>A0A0C2T3R1_AMAMK</name>
<dbReference type="AlphaFoldDB" id="A0A0C2T3R1"/>